<dbReference type="Proteomes" id="UP000029226">
    <property type="component" value="Unassembled WGS sequence"/>
</dbReference>
<evidence type="ECO:0000256" key="1">
    <source>
        <dbReference type="SAM" id="Phobius"/>
    </source>
</evidence>
<dbReference type="EMBL" id="BBMM01000017">
    <property type="protein sequence ID" value="GAL01945.1"/>
    <property type="molecule type" value="Genomic_DNA"/>
</dbReference>
<organism evidence="2 3">
    <name type="scientific">Nonlabens ulvanivorans</name>
    <name type="common">Persicivirga ulvanivorans</name>
    <dbReference type="NCBI Taxonomy" id="906888"/>
    <lineage>
        <taxon>Bacteria</taxon>
        <taxon>Pseudomonadati</taxon>
        <taxon>Bacteroidota</taxon>
        <taxon>Flavobacteriia</taxon>
        <taxon>Flavobacteriales</taxon>
        <taxon>Flavobacteriaceae</taxon>
        <taxon>Nonlabens</taxon>
    </lineage>
</organism>
<accession>A0A090QFP7</accession>
<comment type="caution">
    <text evidence="2">The sequence shown here is derived from an EMBL/GenBank/DDBJ whole genome shotgun (WGS) entry which is preliminary data.</text>
</comment>
<evidence type="ECO:0000313" key="2">
    <source>
        <dbReference type="EMBL" id="GAL01945.1"/>
    </source>
</evidence>
<dbReference type="AlphaFoldDB" id="A0A090QFP7"/>
<proteinExistence type="predicted"/>
<evidence type="ECO:0008006" key="4">
    <source>
        <dbReference type="Google" id="ProtNLM"/>
    </source>
</evidence>
<protein>
    <recommendedName>
        <fullName evidence="4">tRNA_anti-like</fullName>
    </recommendedName>
</protein>
<keyword evidence="1" id="KW-1133">Transmembrane helix</keyword>
<gene>
    <name evidence="2" type="ORF">JCM19314_582</name>
</gene>
<reference evidence="2 3" key="1">
    <citation type="journal article" date="2014" name="Genome Announc.">
        <title>Draft Genome Sequences of Marine Flavobacterium Nonlabens Strains NR17, NR24, NR27, NR32, NR33, and Ara13.</title>
        <authorList>
            <person name="Nakanishi M."/>
            <person name="Meirelles P."/>
            <person name="Suzuki R."/>
            <person name="Takatani N."/>
            <person name="Mino S."/>
            <person name="Suda W."/>
            <person name="Oshima K."/>
            <person name="Hattori M."/>
            <person name="Ohkuma M."/>
            <person name="Hosokawa M."/>
            <person name="Miyashita K."/>
            <person name="Thompson F.L."/>
            <person name="Niwa A."/>
            <person name="Sawabe T."/>
            <person name="Sawabe T."/>
        </authorList>
    </citation>
    <scope>NUCLEOTIDE SEQUENCE [LARGE SCALE GENOMIC DNA]</scope>
    <source>
        <strain evidence="3">JCM19314</strain>
    </source>
</reference>
<feature type="transmembrane region" description="Helical" evidence="1">
    <location>
        <begin position="9"/>
        <end position="28"/>
    </location>
</feature>
<keyword evidence="1" id="KW-0472">Membrane</keyword>
<name>A0A090QFP7_NONUL</name>
<sequence>MFQQMIKKLLFGFLLIGFIAIIGYNYLYQDHVDVEQSKSSASFTSQVLIELFTDQDLQNDQRALDQIIEVKGKVTNVEKNTIILDEQIFIEMVADQKLKENQLIIIKGRCLGYDELLEEVKIDQAILTN</sequence>
<keyword evidence="1" id="KW-0812">Transmembrane</keyword>
<evidence type="ECO:0000313" key="3">
    <source>
        <dbReference type="Proteomes" id="UP000029226"/>
    </source>
</evidence>